<dbReference type="STRING" id="36842.SAMN02194393_03694"/>
<sequence>MLYQSFILMMRKLYKDLEGIGVNIINGKFKMFVAIFILILGIINGCAVEEVQYDFPLSSEDIEEVLLSEDLKWKITESDSFGEGHKVYRLEKDNDKIISFIGSYGNKNMKSLQLSFFPKNPMVSKSISEPITEDKWADMIKLAGRLYGNSRLYKNTHEELIRYTSKRSSNEYGDTSFTKRIDDIHLRIVLRASKETNNKYDLAAIFLMNDVAYESTLADSANYRKRRWLREETEVLENHKIFEILQMNDEGSNKEKGLIIQGHLEKIKKAKKEEMPKSNILNLLTPLYEEDYLSAILVDESGSLEIIMPSNSLNKEELSQVRNHYITYIPDENIFVIHFSVLSEQLRELEKMNRI</sequence>
<name>A0A1T5M2J8_9FIRM</name>
<dbReference type="Proteomes" id="UP000190285">
    <property type="component" value="Unassembled WGS sequence"/>
</dbReference>
<dbReference type="EMBL" id="FUZT01000009">
    <property type="protein sequence ID" value="SKC81998.1"/>
    <property type="molecule type" value="Genomic_DNA"/>
</dbReference>
<proteinExistence type="predicted"/>
<evidence type="ECO:0000313" key="2">
    <source>
        <dbReference type="Proteomes" id="UP000190285"/>
    </source>
</evidence>
<evidence type="ECO:0000313" key="1">
    <source>
        <dbReference type="EMBL" id="SKC81998.1"/>
    </source>
</evidence>
<accession>A0A1T5M2J8</accession>
<reference evidence="2" key="1">
    <citation type="submission" date="2017-02" db="EMBL/GenBank/DDBJ databases">
        <authorList>
            <person name="Varghese N."/>
            <person name="Submissions S."/>
        </authorList>
    </citation>
    <scope>NUCLEOTIDE SEQUENCE [LARGE SCALE GENOMIC DNA]</scope>
    <source>
        <strain evidence="2">M1</strain>
    </source>
</reference>
<keyword evidence="2" id="KW-1185">Reference proteome</keyword>
<protein>
    <submittedName>
        <fullName evidence="1">Uncharacterized protein</fullName>
    </submittedName>
</protein>
<organism evidence="1 2">
    <name type="scientific">Maledivibacter halophilus</name>
    <dbReference type="NCBI Taxonomy" id="36842"/>
    <lineage>
        <taxon>Bacteria</taxon>
        <taxon>Bacillati</taxon>
        <taxon>Bacillota</taxon>
        <taxon>Clostridia</taxon>
        <taxon>Peptostreptococcales</taxon>
        <taxon>Caminicellaceae</taxon>
        <taxon>Maledivibacter</taxon>
    </lineage>
</organism>
<dbReference type="AlphaFoldDB" id="A0A1T5M2J8"/>
<gene>
    <name evidence="1" type="ORF">SAMN02194393_03694</name>
</gene>